<comment type="catalytic activity">
    <reaction evidence="1">
        <text>cytidine(4) in tRNA(Pro) + S-adenosyl-L-methionine = 2'-O-methylcytidine(4) in tRNA(Pro) + S-adenosyl-L-homocysteine + H(+)</text>
        <dbReference type="Rhea" id="RHEA:32767"/>
        <dbReference type="Rhea" id="RHEA-COMP:10397"/>
        <dbReference type="Rhea" id="RHEA-COMP:10398"/>
        <dbReference type="ChEBI" id="CHEBI:15378"/>
        <dbReference type="ChEBI" id="CHEBI:57856"/>
        <dbReference type="ChEBI" id="CHEBI:59789"/>
        <dbReference type="ChEBI" id="CHEBI:74495"/>
        <dbReference type="ChEBI" id="CHEBI:82748"/>
        <dbReference type="EC" id="2.1.1.225"/>
    </reaction>
</comment>
<dbReference type="PANTHER" id="PTHR12998">
    <property type="entry name" value="TRNA:M(4)X MODIFICATION ENZYME TRM13 HOMOLOG"/>
    <property type="match status" value="1"/>
</dbReference>
<organism evidence="4 5">
    <name type="scientific">Pelagomonas calceolata</name>
    <dbReference type="NCBI Taxonomy" id="35677"/>
    <lineage>
        <taxon>Eukaryota</taxon>
        <taxon>Sar</taxon>
        <taxon>Stramenopiles</taxon>
        <taxon>Ochrophyta</taxon>
        <taxon>Pelagophyceae</taxon>
        <taxon>Pelagomonadales</taxon>
        <taxon>Pelagomonadaceae</taxon>
        <taxon>Pelagomonas</taxon>
    </lineage>
</organism>
<comment type="function">
    <text evidence="1">tRNA methylase which 2'-O-methylates cytidine(4) in tRNA(Pro) and tRNA(Gly)(GCC), and adenosine(4) in tRNA(His).</text>
</comment>
<dbReference type="InterPro" id="IPR007871">
    <property type="entry name" value="Methyltransferase_TRM13"/>
</dbReference>
<evidence type="ECO:0000256" key="1">
    <source>
        <dbReference type="RuleBase" id="RU367103"/>
    </source>
</evidence>
<comment type="caution">
    <text evidence="4">The sequence shown here is derived from an EMBL/GenBank/DDBJ whole genome shotgun (WGS) entry which is preliminary data.</text>
</comment>
<dbReference type="EMBL" id="CAKKNE010000001">
    <property type="protein sequence ID" value="CAH0364696.1"/>
    <property type="molecule type" value="Genomic_DNA"/>
</dbReference>
<dbReference type="GO" id="GO:0008270">
    <property type="term" value="F:zinc ion binding"/>
    <property type="evidence" value="ECO:0007669"/>
    <property type="project" value="UniProtKB-KW"/>
</dbReference>
<keyword evidence="1" id="KW-0489">Methyltransferase</keyword>
<dbReference type="OrthoDB" id="258806at2759"/>
<evidence type="ECO:0000313" key="5">
    <source>
        <dbReference type="Proteomes" id="UP000789595"/>
    </source>
</evidence>
<dbReference type="GO" id="GO:0030488">
    <property type="term" value="P:tRNA methylation"/>
    <property type="evidence" value="ECO:0007669"/>
    <property type="project" value="InterPro"/>
</dbReference>
<evidence type="ECO:0000313" key="4">
    <source>
        <dbReference type="EMBL" id="CAH0364696.1"/>
    </source>
</evidence>
<keyword evidence="1" id="KW-0863">Zinc-finger</keyword>
<dbReference type="EC" id="2.1.1.225" evidence="1"/>
<keyword evidence="1" id="KW-0862">Zinc</keyword>
<keyword evidence="1" id="KW-0949">S-adenosyl-L-methionine</keyword>
<sequence>MSRRCLLGLDSYGTLRLSSVKAPLEPRSSFALTVQAAAALQNTASEMDSAAKTASEMNNDSEGTDRAAILAARKERKAAAKAAKKDKSARPRRGPSRKGCGVPPAVVDAIDALELAPVSIEVAPHAAAARAFTAATAKHRRTFQTTNRATHQLQIESLASLVERRGLLEGHRVVELGAGKGLLGGVLAALSDTKAVALDRRRAPTTTYNDAHIVADVEKCDIEAVVGATGGEKILLVAKHLCGSASDAAVRAAVKLGPRRASLVLAPCCHPQIAWETYAGRAWLEGHGIGVEAFGVLRDVVRATRAPRPEDRLFLRSGDRGTLDARESRRVGVVARRAIEEGRRRALVDAGFAVQVVRYAPFEVTPDRFVLIAVEAPTPPRPPPAFVVDDAPLTGCALHTDKILGADCAQRVAEYVLERHASVATTAWVAHLPEPLDATVPGAFAAERSFPVVLVGGDSRRLVAALSADEVLCHRADMIIPFDRRASSAAEVVAALSTESSTRVFCLPRQDESGVIAAATDRGIALSPTQFATTASILRLDDDQWLFSTLSRAEWDPIAWRVERMGTKTPAFHPWAREAVARLVGDPQCAIAVGDNGGAVSEALAAAGVLVAVAGGPSPDLVVAAGPREEALEALESFCEARQADGIRCLARLRFGGRMPSMAAVARSLQEVYDDVEIVHLLTDAKAERTVVMTWRDTWRNESYELG</sequence>
<keyword evidence="1" id="KW-0479">Metal-binding</keyword>
<proteinExistence type="inferred from homology"/>
<evidence type="ECO:0000256" key="2">
    <source>
        <dbReference type="SAM" id="MobiDB-lite"/>
    </source>
</evidence>
<feature type="region of interest" description="Disordered" evidence="2">
    <location>
        <begin position="79"/>
        <end position="101"/>
    </location>
</feature>
<evidence type="ECO:0000259" key="3">
    <source>
        <dbReference type="Pfam" id="PF05206"/>
    </source>
</evidence>
<dbReference type="InterPro" id="IPR039044">
    <property type="entry name" value="Trm13"/>
</dbReference>
<accession>A0A8J2SBV6</accession>
<comment type="catalytic activity">
    <reaction evidence="1">
        <text>cytidine(4) in tRNA(Gly)(GCC) + S-adenosyl-L-methionine = 2'-O-methylcytidine(4) in tRNA(Gly)(GCC) + S-adenosyl-L-homocysteine + H(+)</text>
        <dbReference type="Rhea" id="RHEA:43192"/>
        <dbReference type="Rhea" id="RHEA-COMP:10399"/>
        <dbReference type="Rhea" id="RHEA-COMP:10400"/>
        <dbReference type="ChEBI" id="CHEBI:15378"/>
        <dbReference type="ChEBI" id="CHEBI:57856"/>
        <dbReference type="ChEBI" id="CHEBI:59789"/>
        <dbReference type="ChEBI" id="CHEBI:74495"/>
        <dbReference type="ChEBI" id="CHEBI:82748"/>
        <dbReference type="EC" id="2.1.1.225"/>
    </reaction>
</comment>
<keyword evidence="1" id="KW-0819">tRNA processing</keyword>
<comment type="catalytic activity">
    <reaction evidence="1">
        <text>adenosine(4) in tRNA(His) + S-adenosyl-L-methionine = 2'-O-methyladenosine(4) in tRNA(His) + S-adenosyl-L-homocysteine + H(+)</text>
        <dbReference type="Rhea" id="RHEA:43196"/>
        <dbReference type="Rhea" id="RHEA-COMP:10401"/>
        <dbReference type="Rhea" id="RHEA-COMP:10402"/>
        <dbReference type="ChEBI" id="CHEBI:15378"/>
        <dbReference type="ChEBI" id="CHEBI:57856"/>
        <dbReference type="ChEBI" id="CHEBI:59789"/>
        <dbReference type="ChEBI" id="CHEBI:74411"/>
        <dbReference type="ChEBI" id="CHEBI:74477"/>
        <dbReference type="EC" id="2.1.1.225"/>
    </reaction>
</comment>
<dbReference type="GO" id="GO:0106050">
    <property type="term" value="F:tRNA 2'-O-methyltransferase activity"/>
    <property type="evidence" value="ECO:0007669"/>
    <property type="project" value="UniProtKB-UniRule"/>
</dbReference>
<dbReference type="AlphaFoldDB" id="A0A8J2SBV6"/>
<dbReference type="PANTHER" id="PTHR12998:SF0">
    <property type="entry name" value="TRNA:M(4)X MODIFICATION ENZYME TRM13 HOMOLOG"/>
    <property type="match status" value="1"/>
</dbReference>
<gene>
    <name evidence="4" type="ORF">PECAL_1P10740</name>
</gene>
<comment type="similarity">
    <text evidence="1">Belongs to the methyltransferase TRM13 family.</text>
</comment>
<feature type="domain" description="Methyltransferase TRM13" evidence="3">
    <location>
        <begin position="154"/>
        <end position="373"/>
    </location>
</feature>
<name>A0A8J2SBV6_9STRA</name>
<dbReference type="SUPFAM" id="SSF53335">
    <property type="entry name" value="S-adenosyl-L-methionine-dependent methyltransferases"/>
    <property type="match status" value="1"/>
</dbReference>
<protein>
    <recommendedName>
        <fullName evidence="1">tRNA:m(4)X modification enzyme TRM13</fullName>
        <ecNumber evidence="1">2.1.1.225</ecNumber>
    </recommendedName>
</protein>
<dbReference type="InterPro" id="IPR029063">
    <property type="entry name" value="SAM-dependent_MTases_sf"/>
</dbReference>
<dbReference type="Proteomes" id="UP000789595">
    <property type="component" value="Unassembled WGS sequence"/>
</dbReference>
<reference evidence="4" key="1">
    <citation type="submission" date="2021-11" db="EMBL/GenBank/DDBJ databases">
        <authorList>
            <consortium name="Genoscope - CEA"/>
            <person name="William W."/>
        </authorList>
    </citation>
    <scope>NUCLEOTIDE SEQUENCE</scope>
</reference>
<dbReference type="Pfam" id="PF05206">
    <property type="entry name" value="TRM13"/>
    <property type="match status" value="1"/>
</dbReference>
<keyword evidence="5" id="KW-1185">Reference proteome</keyword>
<keyword evidence="1" id="KW-0808">Transferase</keyword>